<feature type="region of interest" description="Disordered" evidence="1">
    <location>
        <begin position="129"/>
        <end position="150"/>
    </location>
</feature>
<evidence type="ECO:0000313" key="2">
    <source>
        <dbReference type="EMBL" id="KAK7946353.1"/>
    </source>
</evidence>
<gene>
    <name evidence="2" type="ORF">PG986_010674</name>
</gene>
<comment type="caution">
    <text evidence="2">The sequence shown here is derived from an EMBL/GenBank/DDBJ whole genome shotgun (WGS) entry which is preliminary data.</text>
</comment>
<proteinExistence type="predicted"/>
<evidence type="ECO:0000256" key="1">
    <source>
        <dbReference type="SAM" id="MobiDB-lite"/>
    </source>
</evidence>
<dbReference type="GeneID" id="92079958"/>
<accession>A0ABR1Q2X1</accession>
<sequence length="374" mass="40550">MEAGRQFQNLDLLKLLVRGNKRGAADNTHLAEPVARTPTPNTDVGPLPFSGFGPEPCLDLKPMAATEAIMMDTNLCSSSAAPPPYQLYTSPLPPDSASTDRPQSAAFIADGLKHSLLQTTPRLSNASLPKYEAYCDPPSSSSPSNNDLAPEQLRNGLKALFQVSTPLASRPRLTSRATTVSAVSISNNQSVTGPEREEKRHSAASELPERANSDPTGQLRSRSPAHAVGAPMQIRDLRKSEPYGRRQDTQYTLRHAFNPLMAELDGTAPESRPVELNTEPRYAVAELAAGTEEVVTLDTPRTQTRSVEGEDDKEKIVLDTVAISIAADTPGSNCMAEDKDTPSRPLSTETNRMGLFKDRGAQVEWLRRSDILQP</sequence>
<dbReference type="EMBL" id="JAQQWE010000007">
    <property type="protein sequence ID" value="KAK7946353.1"/>
    <property type="molecule type" value="Genomic_DNA"/>
</dbReference>
<feature type="compositionally biased region" description="Polar residues" evidence="1">
    <location>
        <begin position="175"/>
        <end position="192"/>
    </location>
</feature>
<protein>
    <submittedName>
        <fullName evidence="2">Uncharacterized protein</fullName>
    </submittedName>
</protein>
<feature type="region of interest" description="Disordered" evidence="1">
    <location>
        <begin position="330"/>
        <end position="355"/>
    </location>
</feature>
<feature type="compositionally biased region" description="Basic and acidic residues" evidence="1">
    <location>
        <begin position="235"/>
        <end position="245"/>
    </location>
</feature>
<reference evidence="2 3" key="1">
    <citation type="submission" date="2023-01" db="EMBL/GenBank/DDBJ databases">
        <title>Analysis of 21 Apiospora genomes using comparative genomics revels a genus with tremendous synthesis potential of carbohydrate active enzymes and secondary metabolites.</title>
        <authorList>
            <person name="Sorensen T."/>
        </authorList>
    </citation>
    <scope>NUCLEOTIDE SEQUENCE [LARGE SCALE GENOMIC DNA]</scope>
    <source>
        <strain evidence="2 3">CBS 24483</strain>
    </source>
</reference>
<dbReference type="RefSeq" id="XP_066696387.1">
    <property type="nucleotide sequence ID" value="XM_066846896.1"/>
</dbReference>
<feature type="compositionally biased region" description="Basic and acidic residues" evidence="1">
    <location>
        <begin position="194"/>
        <end position="212"/>
    </location>
</feature>
<feature type="region of interest" description="Disordered" evidence="1">
    <location>
        <begin position="168"/>
        <end position="245"/>
    </location>
</feature>
<organism evidence="2 3">
    <name type="scientific">Apiospora aurea</name>
    <dbReference type="NCBI Taxonomy" id="335848"/>
    <lineage>
        <taxon>Eukaryota</taxon>
        <taxon>Fungi</taxon>
        <taxon>Dikarya</taxon>
        <taxon>Ascomycota</taxon>
        <taxon>Pezizomycotina</taxon>
        <taxon>Sordariomycetes</taxon>
        <taxon>Xylariomycetidae</taxon>
        <taxon>Amphisphaeriales</taxon>
        <taxon>Apiosporaceae</taxon>
        <taxon>Apiospora</taxon>
    </lineage>
</organism>
<evidence type="ECO:0000313" key="3">
    <source>
        <dbReference type="Proteomes" id="UP001391051"/>
    </source>
</evidence>
<keyword evidence="3" id="KW-1185">Reference proteome</keyword>
<name>A0ABR1Q2X1_9PEZI</name>
<dbReference type="Proteomes" id="UP001391051">
    <property type="component" value="Unassembled WGS sequence"/>
</dbReference>